<evidence type="ECO:0000256" key="4">
    <source>
        <dbReference type="ARBA" id="ARBA00023143"/>
    </source>
</evidence>
<dbReference type="PANTHER" id="PTHR30288:SF0">
    <property type="entry name" value="FLAGELLAR HOOK-ASSOCIATED PROTEIN 2"/>
    <property type="match status" value="1"/>
</dbReference>
<dbReference type="Proteomes" id="UP001236652">
    <property type="component" value="Chromosome"/>
</dbReference>
<sequence>MSDMRIGGLATGMDIDKIVGDLMKAERIPLNKMEQEKTWLTWQRDAYRDMNKNFDELETMASDMKFSDVYNTKTTSSTMSDAVTATADSGASNGNYSVQVKQLASAAINTSRGAITKNGETLDLNASLESQQNKFKNGIDLTNLDLTMKTYNEDGSTNDVTIDITKDMSMNDIFKKINNSDLGVRAFYNEQADQVVLERTKTGDFNQTGEFRGAEIGFQSDSANLLTQTFGVWNSKQDKDGNWVKTEVGGKDAEFVYNNALTITSHDNSYKLNGVNFQFKDVTDGKNASVTVNNNVDHAVDKITKFVAKYNEIIESANKQVSERKNRDYKPLTDKEKEAMEEKEIELWEEQAKKGLLSNDSAIEGTLFSMRNQWYESVETSGNFNTITDIGIKTSSNYRDGGKLLITESELRSALENDPESVYKLFSGEGDKKGIADKLEESLRNGMKQIEAKAGKSTSVSNNFRIGKELDSIKDEMRDFEDRLTQIEDRYWSQFTAMEKAIQKLNSQSAQLMSQFG</sequence>
<dbReference type="Pfam" id="PF07196">
    <property type="entry name" value="Flagellin_IN"/>
    <property type="match status" value="1"/>
</dbReference>
<keyword evidence="5" id="KW-0964">Secreted</keyword>
<keyword evidence="8" id="KW-0966">Cell projection</keyword>
<comment type="subunit">
    <text evidence="2 5">Homopentamer.</text>
</comment>
<comment type="subcellular location">
    <subcellularLocation>
        <location evidence="5">Secreted</location>
    </subcellularLocation>
    <subcellularLocation>
        <location evidence="5">Bacterial flagellum</location>
    </subcellularLocation>
</comment>
<dbReference type="Pfam" id="PF07195">
    <property type="entry name" value="FliD_C"/>
    <property type="match status" value="1"/>
</dbReference>
<accession>A0ABY8UZ03</accession>
<comment type="similarity">
    <text evidence="1 5">Belongs to the FliD family.</text>
</comment>
<proteinExistence type="inferred from homology"/>
<gene>
    <name evidence="8" type="ORF">QNI29_18080</name>
</gene>
<feature type="domain" description="Flagellar hook-associated protein 2 N-terminal" evidence="6">
    <location>
        <begin position="11"/>
        <end position="106"/>
    </location>
</feature>
<feature type="domain" description="Flagellar hook-associated protein 2 C-terminal" evidence="7">
    <location>
        <begin position="250"/>
        <end position="507"/>
    </location>
</feature>
<dbReference type="InterPro" id="IPR003481">
    <property type="entry name" value="FliD_N"/>
</dbReference>
<dbReference type="RefSeq" id="WP_231419700.1">
    <property type="nucleotide sequence ID" value="NZ_CP126446.1"/>
</dbReference>
<dbReference type="InterPro" id="IPR010810">
    <property type="entry name" value="Flagellin_hook_IN_motif"/>
</dbReference>
<evidence type="ECO:0000256" key="1">
    <source>
        <dbReference type="ARBA" id="ARBA00009764"/>
    </source>
</evidence>
<dbReference type="InterPro" id="IPR040026">
    <property type="entry name" value="FliD"/>
</dbReference>
<keyword evidence="8" id="KW-0969">Cilium</keyword>
<name>A0ABY8UZ03_9BACI</name>
<evidence type="ECO:0000259" key="7">
    <source>
        <dbReference type="Pfam" id="PF07195"/>
    </source>
</evidence>
<evidence type="ECO:0000259" key="6">
    <source>
        <dbReference type="Pfam" id="PF02465"/>
    </source>
</evidence>
<evidence type="ECO:0000313" key="8">
    <source>
        <dbReference type="EMBL" id="WIF97614.1"/>
    </source>
</evidence>
<comment type="function">
    <text evidence="5">Required for morphogenesis and for the elongation of the flagellar filament by facilitating polymerization of the flagellin monomers at the tip of growing filament. Forms a capping structure, which prevents flagellin subunits (transported through the central channel of the flagellum) from leaking out without polymerization at the distal end.</text>
</comment>
<dbReference type="NCBIfam" id="NF005833">
    <property type="entry name" value="PRK07737.1"/>
    <property type="match status" value="1"/>
</dbReference>
<evidence type="ECO:0000256" key="3">
    <source>
        <dbReference type="ARBA" id="ARBA00023054"/>
    </source>
</evidence>
<keyword evidence="8" id="KW-0282">Flagellum</keyword>
<keyword evidence="3" id="KW-0175">Coiled coil</keyword>
<evidence type="ECO:0000313" key="9">
    <source>
        <dbReference type="Proteomes" id="UP001236652"/>
    </source>
</evidence>
<evidence type="ECO:0000256" key="5">
    <source>
        <dbReference type="RuleBase" id="RU362066"/>
    </source>
</evidence>
<organism evidence="8 9">
    <name type="scientific">Pontibacillus chungwhensis</name>
    <dbReference type="NCBI Taxonomy" id="265426"/>
    <lineage>
        <taxon>Bacteria</taxon>
        <taxon>Bacillati</taxon>
        <taxon>Bacillota</taxon>
        <taxon>Bacilli</taxon>
        <taxon>Bacillales</taxon>
        <taxon>Bacillaceae</taxon>
        <taxon>Pontibacillus</taxon>
    </lineage>
</organism>
<protein>
    <recommendedName>
        <fullName evidence="5">Flagellar hook-associated protein 2</fullName>
        <shortName evidence="5">HAP2</shortName>
    </recommendedName>
    <alternativeName>
        <fullName evidence="5">Flagellar cap protein</fullName>
    </alternativeName>
</protein>
<dbReference type="PANTHER" id="PTHR30288">
    <property type="entry name" value="FLAGELLAR CAP/ASSEMBLY PROTEIN FLID"/>
    <property type="match status" value="1"/>
</dbReference>
<dbReference type="InterPro" id="IPR010809">
    <property type="entry name" value="FliD_C"/>
</dbReference>
<dbReference type="Pfam" id="PF02465">
    <property type="entry name" value="FliD_N"/>
    <property type="match status" value="1"/>
</dbReference>
<dbReference type="EMBL" id="CP126446">
    <property type="protein sequence ID" value="WIF97614.1"/>
    <property type="molecule type" value="Genomic_DNA"/>
</dbReference>
<keyword evidence="4 5" id="KW-0975">Bacterial flagellum</keyword>
<keyword evidence="9" id="KW-1185">Reference proteome</keyword>
<reference evidence="8 9" key="1">
    <citation type="submission" date="2023-05" db="EMBL/GenBank/DDBJ databases">
        <title>Comparative genomics reveals the evidence of polycyclic aromatic hydrocarbons degradation in moderately halophilic genus Pontibacillus.</title>
        <authorList>
            <person name="Yang H."/>
            <person name="Qian Z."/>
        </authorList>
    </citation>
    <scope>NUCLEOTIDE SEQUENCE [LARGE SCALE GENOMIC DNA]</scope>
    <source>
        <strain evidence="9">HN14</strain>
    </source>
</reference>
<evidence type="ECO:0000256" key="2">
    <source>
        <dbReference type="ARBA" id="ARBA00011255"/>
    </source>
</evidence>